<dbReference type="AlphaFoldDB" id="A0A5B0NBX2"/>
<dbReference type="InterPro" id="IPR046798">
    <property type="entry name" value="2OG-FeII_Oxy_6"/>
</dbReference>
<evidence type="ECO:0000259" key="2">
    <source>
        <dbReference type="Pfam" id="PF20515"/>
    </source>
</evidence>
<evidence type="ECO:0000313" key="4">
    <source>
        <dbReference type="Proteomes" id="UP000325313"/>
    </source>
</evidence>
<accession>A0A5B0NBX2</accession>
<sequence>MNSFCEIHVTCTGCHILFGSCDSELGLPLHTIPMLLPWNPLASTCLTFNPIASLLFLPLLSLSPFAFSQTPIKSPVISTPLASLQLVLFNPLSLTMRNWRNDRPNGTVHNNMTRPPLHRNVWRGSNDLQSLPGARHSPYHQNDSVGRVHASSANTDLMLGFDRFGSQTATSTASESVPLHTQPNLPTPPSSLPTCPPVGIRGHSAYNPFSHQHGMFPRSSSSLPPIPMFDNRRHQTQFLATINSSFPIDHPHQLPSHFPNNNSATSTYYPLIASSPHHPYAHHTPSSLISNTNYQQSNMLSYLDHAGVYGHYPPFSFEQYQSGSSGYTYYSNGFPVSVPSTAQNHPHPTPYQTQPYLSESNNHTIPNTFTLDNHHPTSQSHVGAVPCGHNQLSIAPPHRISSAPLIPCHSSDGISTDARNSSEKPDQSPITPLLPSPFADNTSSQNPGPRKRTRPGRASKRWARFREKAESSFILPANDGESTPTPEVDETITTAGPSNKPFYYFIPPSRQHDPNPSEILTSQETLLSHYTGLSHGTCVIAPRNMPAFCKFKTTPFSSMSSEELQGWEKLVCFFLQQTEYVAPVKNNGPSMGGIMWACGWWKSSRKKEGFGRYCSVERLAAMIRRSQFNAKDEASAFEEANKWIATHLEQLAPRAFKEYREALIDGQLPSMAHMEYPSPYTILLDSNLQPSKL</sequence>
<feature type="region of interest" description="Disordered" evidence="1">
    <location>
        <begin position="395"/>
        <end position="462"/>
    </location>
</feature>
<evidence type="ECO:0000313" key="3">
    <source>
        <dbReference type="EMBL" id="KAA1086276.1"/>
    </source>
</evidence>
<feature type="region of interest" description="Disordered" evidence="1">
    <location>
        <begin position="169"/>
        <end position="190"/>
    </location>
</feature>
<gene>
    <name evidence="3" type="primary">LZTR1_14</name>
    <name evidence="3" type="ORF">PGTUg99_018314</name>
</gene>
<dbReference type="Pfam" id="PF20515">
    <property type="entry name" value="2OG-FeII_Oxy_6"/>
    <property type="match status" value="1"/>
</dbReference>
<comment type="caution">
    <text evidence="3">The sequence shown here is derived from an EMBL/GenBank/DDBJ whole genome shotgun (WGS) entry which is preliminary data.</text>
</comment>
<evidence type="ECO:0000256" key="1">
    <source>
        <dbReference type="SAM" id="MobiDB-lite"/>
    </source>
</evidence>
<organism evidence="3 4">
    <name type="scientific">Puccinia graminis f. sp. tritici</name>
    <dbReference type="NCBI Taxonomy" id="56615"/>
    <lineage>
        <taxon>Eukaryota</taxon>
        <taxon>Fungi</taxon>
        <taxon>Dikarya</taxon>
        <taxon>Basidiomycota</taxon>
        <taxon>Pucciniomycotina</taxon>
        <taxon>Pucciniomycetes</taxon>
        <taxon>Pucciniales</taxon>
        <taxon>Pucciniaceae</taxon>
        <taxon>Puccinia</taxon>
    </lineage>
</organism>
<dbReference type="Proteomes" id="UP000325313">
    <property type="component" value="Unassembled WGS sequence"/>
</dbReference>
<protein>
    <submittedName>
        <fullName evidence="3">Leucine-zipper-like transcriptional regulator 1</fullName>
    </submittedName>
</protein>
<feature type="compositionally biased region" description="Basic residues" evidence="1">
    <location>
        <begin position="449"/>
        <end position="462"/>
    </location>
</feature>
<feature type="domain" description="Tet-like 2OG-Fe(II) oxygenase" evidence="2">
    <location>
        <begin position="561"/>
        <end position="681"/>
    </location>
</feature>
<name>A0A5B0NBX2_PUCGR</name>
<feature type="compositionally biased region" description="Polar residues" evidence="1">
    <location>
        <begin position="169"/>
        <end position="182"/>
    </location>
</feature>
<reference evidence="3 4" key="1">
    <citation type="submission" date="2019-05" db="EMBL/GenBank/DDBJ databases">
        <title>Emergence of the Ug99 lineage of the wheat stem rust pathogen through somatic hybridization.</title>
        <authorList>
            <person name="Li F."/>
            <person name="Upadhyaya N.M."/>
            <person name="Sperschneider J."/>
            <person name="Matny O."/>
            <person name="Nguyen-Phuc H."/>
            <person name="Mago R."/>
            <person name="Raley C."/>
            <person name="Miller M.E."/>
            <person name="Silverstein K.A.T."/>
            <person name="Henningsen E."/>
            <person name="Hirsch C.D."/>
            <person name="Visser B."/>
            <person name="Pretorius Z.A."/>
            <person name="Steffenson B.J."/>
            <person name="Schwessinger B."/>
            <person name="Dodds P.N."/>
            <person name="Figueroa M."/>
        </authorList>
    </citation>
    <scope>NUCLEOTIDE SEQUENCE [LARGE SCALE GENOMIC DNA]</scope>
    <source>
        <strain evidence="3 4">Ug99</strain>
    </source>
</reference>
<dbReference type="EMBL" id="VDEP01000412">
    <property type="protein sequence ID" value="KAA1086276.1"/>
    <property type="molecule type" value="Genomic_DNA"/>
</dbReference>
<proteinExistence type="predicted"/>